<dbReference type="InterPro" id="IPR003593">
    <property type="entry name" value="AAA+_ATPase"/>
</dbReference>
<keyword evidence="4" id="KW-0067">ATP-binding</keyword>
<evidence type="ECO:0000256" key="6">
    <source>
        <dbReference type="ARBA" id="ARBA00023136"/>
    </source>
</evidence>
<proteinExistence type="predicted"/>
<dbReference type="PANTHER" id="PTHR19229:SF139">
    <property type="entry name" value="ATP-BINDING CASSETTE, SUB-FAMILY A (ABC1), MEMBER 14"/>
    <property type="match status" value="1"/>
</dbReference>
<reference evidence="10" key="1">
    <citation type="submission" date="2025-08" db="UniProtKB">
        <authorList>
            <consortium name="RefSeq"/>
        </authorList>
    </citation>
    <scope>IDENTIFICATION</scope>
    <source>
        <tissue evidence="10">Cell line</tissue>
    </source>
</reference>
<dbReference type="SMART" id="SM00382">
    <property type="entry name" value="AAA"/>
    <property type="match status" value="1"/>
</dbReference>
<organism evidence="9 10">
    <name type="scientific">Vulpes vulpes</name>
    <name type="common">Red fox</name>
    <dbReference type="NCBI Taxonomy" id="9627"/>
    <lineage>
        <taxon>Eukaryota</taxon>
        <taxon>Metazoa</taxon>
        <taxon>Chordata</taxon>
        <taxon>Craniata</taxon>
        <taxon>Vertebrata</taxon>
        <taxon>Euteleostomi</taxon>
        <taxon>Mammalia</taxon>
        <taxon>Eutheria</taxon>
        <taxon>Laurasiatheria</taxon>
        <taxon>Carnivora</taxon>
        <taxon>Caniformia</taxon>
        <taxon>Canidae</taxon>
        <taxon>Vulpes</taxon>
    </lineage>
</organism>
<dbReference type="PANTHER" id="PTHR19229">
    <property type="entry name" value="ATP-BINDING CASSETTE TRANSPORTER SUBFAMILY A ABCA"/>
    <property type="match status" value="1"/>
</dbReference>
<evidence type="ECO:0000313" key="10">
    <source>
        <dbReference type="RefSeq" id="XP_072609793.1"/>
    </source>
</evidence>
<dbReference type="Pfam" id="PF12698">
    <property type="entry name" value="ABC2_membrane_3"/>
    <property type="match status" value="1"/>
</dbReference>
<evidence type="ECO:0000256" key="7">
    <source>
        <dbReference type="SAM" id="Phobius"/>
    </source>
</evidence>
<name>A0ABM5A4U1_VULVU</name>
<evidence type="ECO:0000256" key="1">
    <source>
        <dbReference type="ARBA" id="ARBA00004141"/>
    </source>
</evidence>
<keyword evidence="2 7" id="KW-0812">Transmembrane</keyword>
<dbReference type="Pfam" id="PF23321">
    <property type="entry name" value="R1_ABCA1"/>
    <property type="match status" value="1"/>
</dbReference>
<evidence type="ECO:0000259" key="8">
    <source>
        <dbReference type="PROSITE" id="PS50893"/>
    </source>
</evidence>
<dbReference type="InterPro" id="IPR026082">
    <property type="entry name" value="ABCA"/>
</dbReference>
<dbReference type="InterPro" id="IPR056264">
    <property type="entry name" value="R2_ABCA1-4-like"/>
</dbReference>
<dbReference type="RefSeq" id="XP_072609793.1">
    <property type="nucleotide sequence ID" value="XM_072753692.1"/>
</dbReference>
<dbReference type="Pfam" id="PF00005">
    <property type="entry name" value="ABC_tran"/>
    <property type="match status" value="1"/>
</dbReference>
<dbReference type="Proteomes" id="UP001652641">
    <property type="component" value="Chromosome 3"/>
</dbReference>
<evidence type="ECO:0000256" key="5">
    <source>
        <dbReference type="ARBA" id="ARBA00022989"/>
    </source>
</evidence>
<gene>
    <name evidence="10" type="primary">LOC140598303</name>
</gene>
<accession>A0ABM5A4U1</accession>
<sequence length="637" mass="72281">MALSGPNASITVSNKPQPLNAASKKLEKRKLTGVQVALNLFFGVSIFVSGFCLLTVTERITKAKHIQFVSGVSATNFWLSALLWDFLIFFIACCLLMVVFLLSGLDALTKNYRFLDTLVIFMLFGWAVIPFTYLISFLFSSHTSAYIKLVMLQYCAGVFSVILNVIVTEISGQKPSESLLLNSMMVIPIHNFGMSISKYYDNQETKIVCSSAKIPAFVNCSKAITEMNVYSLEDDAIGRYLIAMAVTGFIFFLLIFLLETTSWKVRTFVYRYIFFGIYKKFNKDRVSKELSGESEDDDVQHERNRILEQPQELLNFTVLIKELTKIYFTYPAVLAVRNISLGIRKKECFGLLGLNGAGKTTTFEILTGEETATSGDVFIENLSITNNLLEVRSKIGYCPQFDALLDYMTARELMVMYARLWGVPETQITQYVNKLLQSLNLEPYADKFIYTYSGGNKRRLSNAIALMGKPSVIFLDEPSTGMDPEARRLLWNRVTRARESDKVIIITSHSMEECDALCTRLAIMVKGKFMCLGSPQHLKNKFGNVYTLKAKFKMDTDEKTLEDFKKYIATVFPGSELKHENQGILNYYIPSKDNGWGKVFGILEEANKKFHLEDYSISQITLEEVFMTFAKQENIEV</sequence>
<evidence type="ECO:0000256" key="4">
    <source>
        <dbReference type="ARBA" id="ARBA00022840"/>
    </source>
</evidence>
<feature type="domain" description="ABC transporter" evidence="8">
    <location>
        <begin position="318"/>
        <end position="551"/>
    </location>
</feature>
<keyword evidence="3" id="KW-0547">Nucleotide-binding</keyword>
<dbReference type="InterPro" id="IPR013525">
    <property type="entry name" value="ABC2_TM"/>
</dbReference>
<evidence type="ECO:0000313" key="9">
    <source>
        <dbReference type="Proteomes" id="UP001652641"/>
    </source>
</evidence>
<keyword evidence="6 7" id="KW-0472">Membrane</keyword>
<protein>
    <submittedName>
        <fullName evidence="10">Phospholipid-transporting ATPase ABCA3-like</fullName>
    </submittedName>
</protein>
<feature type="transmembrane region" description="Helical" evidence="7">
    <location>
        <begin position="114"/>
        <end position="139"/>
    </location>
</feature>
<evidence type="ECO:0000256" key="2">
    <source>
        <dbReference type="ARBA" id="ARBA00022692"/>
    </source>
</evidence>
<dbReference type="GeneID" id="140598303"/>
<feature type="transmembrane region" description="Helical" evidence="7">
    <location>
        <begin position="237"/>
        <end position="258"/>
    </location>
</feature>
<keyword evidence="5 7" id="KW-1133">Transmembrane helix</keyword>
<feature type="transmembrane region" description="Helical" evidence="7">
    <location>
        <begin position="77"/>
        <end position="102"/>
    </location>
</feature>
<dbReference type="InterPro" id="IPR003439">
    <property type="entry name" value="ABC_transporter-like_ATP-bd"/>
</dbReference>
<dbReference type="Gene3D" id="3.40.50.300">
    <property type="entry name" value="P-loop containing nucleotide triphosphate hydrolases"/>
    <property type="match status" value="1"/>
</dbReference>
<feature type="transmembrane region" description="Helical" evidence="7">
    <location>
        <begin position="145"/>
        <end position="167"/>
    </location>
</feature>
<dbReference type="SUPFAM" id="SSF52540">
    <property type="entry name" value="P-loop containing nucleoside triphosphate hydrolases"/>
    <property type="match status" value="1"/>
</dbReference>
<dbReference type="InterPro" id="IPR027417">
    <property type="entry name" value="P-loop_NTPase"/>
</dbReference>
<dbReference type="CDD" id="cd03263">
    <property type="entry name" value="ABC_subfamily_A"/>
    <property type="match status" value="1"/>
</dbReference>
<feature type="transmembrane region" description="Helical" evidence="7">
    <location>
        <begin position="36"/>
        <end position="57"/>
    </location>
</feature>
<keyword evidence="9" id="KW-1185">Reference proteome</keyword>
<comment type="subcellular location">
    <subcellularLocation>
        <location evidence="1">Membrane</location>
        <topology evidence="1">Multi-pass membrane protein</topology>
    </subcellularLocation>
</comment>
<dbReference type="PROSITE" id="PS50893">
    <property type="entry name" value="ABC_TRANSPORTER_2"/>
    <property type="match status" value="1"/>
</dbReference>
<evidence type="ECO:0000256" key="3">
    <source>
        <dbReference type="ARBA" id="ARBA00022741"/>
    </source>
</evidence>